<evidence type="ECO:0000256" key="5">
    <source>
        <dbReference type="SAM" id="SignalP"/>
    </source>
</evidence>
<accession>A0ABQ5R0J2</accession>
<evidence type="ECO:0000256" key="4">
    <source>
        <dbReference type="RuleBase" id="RU361187"/>
    </source>
</evidence>
<keyword evidence="7" id="KW-1185">Reference proteome</keyword>
<feature type="chain" id="PRO_5047324686" description="Beta-xylosidase" evidence="5">
    <location>
        <begin position="25"/>
        <end position="528"/>
    </location>
</feature>
<keyword evidence="5" id="KW-0732">Signal</keyword>
<comment type="caution">
    <text evidence="6">The sequence shown here is derived from an EMBL/GenBank/DDBJ whole genome shotgun (WGS) entry which is preliminary data.</text>
</comment>
<gene>
    <name evidence="6" type="ORF">Pa4123_56050</name>
</gene>
<organism evidence="6 7">
    <name type="scientific">Phytohabitans aurantiacus</name>
    <dbReference type="NCBI Taxonomy" id="3016789"/>
    <lineage>
        <taxon>Bacteria</taxon>
        <taxon>Bacillati</taxon>
        <taxon>Actinomycetota</taxon>
        <taxon>Actinomycetes</taxon>
        <taxon>Micromonosporales</taxon>
        <taxon>Micromonosporaceae</taxon>
    </lineage>
</organism>
<dbReference type="InterPro" id="IPR006710">
    <property type="entry name" value="Glyco_hydro_43"/>
</dbReference>
<dbReference type="SUPFAM" id="SSF75005">
    <property type="entry name" value="Arabinanase/levansucrase/invertase"/>
    <property type="match status" value="1"/>
</dbReference>
<dbReference type="Pfam" id="PF04616">
    <property type="entry name" value="Glyco_hydro_43"/>
    <property type="match status" value="1"/>
</dbReference>
<sequence>MDIRGAAGALLAAFTLVAAVPAPAAAARHQTTIVNFDRGGNQLTRFDVEGHAVDAHDGDLALFGDRYYLYGTSYDCGYGLRVRGTPFCGFKVYSSPDLVHWTDRGPLFDASTAAWQRRCAPPTFGCYRPHVVYNARTDRYVLWINGYDNRSGYHVFTSRHPAGPFEEEAEPTLRHMGTGPGFNNGDFDLFVDADGSGYIAYTDISRRHAQVVERLDDTYTTGTGKAADVGAIRSEGPSLFRRGAAYYLVYGNTCPYCAARTEFRTASSPLGPWSATTTISANSCQGQPALVAPIPTTSGTAYLYGADLWNSRRPNQALANYFWAPLSFAADGAIRPISCVATARLTLAAGSPGEPVVPSDVDQTAGRDGFRTHCDIGASWSRLQSFTPSRTGSLSGASLTTFQSGWPDQDLVLEVVRVDARLQPVGAPLRTITVPRDRIGWSARSITVRPGVVVLAGDRYAILARTSSKRGCYGFAFNDATPYRSGSAAYRKGTAAWTAETGRSLKFDTRMTGGALTGRGGCGPDPCE</sequence>
<dbReference type="PANTHER" id="PTHR22925:SF3">
    <property type="entry name" value="GLYCOSYL HYDROLASE FAMILY PROTEIN 43"/>
    <property type="match status" value="1"/>
</dbReference>
<feature type="signal peptide" evidence="5">
    <location>
        <begin position="1"/>
        <end position="24"/>
    </location>
</feature>
<dbReference type="CDD" id="cd18824">
    <property type="entry name" value="GH43_CtGH43-like"/>
    <property type="match status" value="1"/>
</dbReference>
<name>A0ABQ5R0J2_9ACTN</name>
<evidence type="ECO:0000256" key="3">
    <source>
        <dbReference type="ARBA" id="ARBA00023295"/>
    </source>
</evidence>
<evidence type="ECO:0000313" key="7">
    <source>
        <dbReference type="Proteomes" id="UP001144280"/>
    </source>
</evidence>
<dbReference type="Proteomes" id="UP001144280">
    <property type="component" value="Unassembled WGS sequence"/>
</dbReference>
<dbReference type="RefSeq" id="WP_281900562.1">
    <property type="nucleotide sequence ID" value="NZ_BSDI01000032.1"/>
</dbReference>
<keyword evidence="2 4" id="KW-0378">Hydrolase</keyword>
<reference evidence="6" key="1">
    <citation type="submission" date="2022-12" db="EMBL/GenBank/DDBJ databases">
        <title>New Phytohabitans aurantiacus sp. RD004123 nov., an actinomycete isolated from soil.</title>
        <authorList>
            <person name="Triningsih D.W."/>
            <person name="Harunari E."/>
            <person name="Igarashi Y."/>
        </authorList>
    </citation>
    <scope>NUCLEOTIDE SEQUENCE</scope>
    <source>
        <strain evidence="6">RD004123</strain>
    </source>
</reference>
<evidence type="ECO:0000313" key="6">
    <source>
        <dbReference type="EMBL" id="GLI00329.1"/>
    </source>
</evidence>
<evidence type="ECO:0008006" key="8">
    <source>
        <dbReference type="Google" id="ProtNLM"/>
    </source>
</evidence>
<dbReference type="Gene3D" id="2.115.10.20">
    <property type="entry name" value="Glycosyl hydrolase domain, family 43"/>
    <property type="match status" value="1"/>
</dbReference>
<evidence type="ECO:0000256" key="1">
    <source>
        <dbReference type="ARBA" id="ARBA00009865"/>
    </source>
</evidence>
<protein>
    <recommendedName>
        <fullName evidence="8">Beta-xylosidase</fullName>
    </recommendedName>
</protein>
<keyword evidence="3 4" id="KW-0326">Glycosidase</keyword>
<proteinExistence type="inferred from homology"/>
<dbReference type="EMBL" id="BSDI01000032">
    <property type="protein sequence ID" value="GLI00329.1"/>
    <property type="molecule type" value="Genomic_DNA"/>
</dbReference>
<evidence type="ECO:0000256" key="2">
    <source>
        <dbReference type="ARBA" id="ARBA00022801"/>
    </source>
</evidence>
<dbReference type="InterPro" id="IPR023296">
    <property type="entry name" value="Glyco_hydro_beta-prop_sf"/>
</dbReference>
<comment type="similarity">
    <text evidence="1 4">Belongs to the glycosyl hydrolase 43 family.</text>
</comment>
<dbReference type="PANTHER" id="PTHR22925">
    <property type="entry name" value="GLYCOSYL HYDROLASE 43 FAMILY MEMBER"/>
    <property type="match status" value="1"/>
</dbReference>